<dbReference type="InterPro" id="IPR001867">
    <property type="entry name" value="OmpR/PhoB-type_DNA-bd"/>
</dbReference>
<feature type="region of interest" description="Disordered" evidence="2">
    <location>
        <begin position="1"/>
        <end position="32"/>
    </location>
</feature>
<dbReference type="CDD" id="cd00383">
    <property type="entry name" value="trans_reg_C"/>
    <property type="match status" value="1"/>
</dbReference>
<evidence type="ECO:0000256" key="2">
    <source>
        <dbReference type="SAM" id="MobiDB-lite"/>
    </source>
</evidence>
<feature type="non-terminal residue" evidence="4">
    <location>
        <position position="1"/>
    </location>
</feature>
<comment type="caution">
    <text evidence="4">The sequence shown here is derived from an EMBL/GenBank/DDBJ whole genome shotgun (WGS) entry which is preliminary data.</text>
</comment>
<sequence>PTTPPANDHPPYDHPATPPPYEHSPYEHSPYDPFESPPRVILLVKQEQLESLAETLAKLGTELEPKLSTDSYANLTTNLFDDFCLLPTTSFELSLRLARFVSYKGAKPPEVIEYGPLSLNLDTYQAMVNGEVLDLTYMEYELLRFLASKPGRVFTRDILLTQVWGYDYYGGARTV</sequence>
<protein>
    <submittedName>
        <fullName evidence="4">Two component transcriptional regulator, winged helix family</fullName>
    </submittedName>
</protein>
<dbReference type="PROSITE" id="PS51755">
    <property type="entry name" value="OMPR_PHOB"/>
    <property type="match status" value="1"/>
</dbReference>
<dbReference type="Pfam" id="PF00486">
    <property type="entry name" value="Trans_reg_C"/>
    <property type="match status" value="1"/>
</dbReference>
<evidence type="ECO:0000256" key="1">
    <source>
        <dbReference type="ARBA" id="ARBA00023125"/>
    </source>
</evidence>
<reference evidence="4" key="2">
    <citation type="journal article" date="2014" name="ISME J.">
        <title>Microbial stratification in low pH oxic and suboxic macroscopic growths along an acid mine drainage.</title>
        <authorList>
            <person name="Mendez-Garcia C."/>
            <person name="Mesa V."/>
            <person name="Sprenger R.R."/>
            <person name="Richter M."/>
            <person name="Diez M.S."/>
            <person name="Solano J."/>
            <person name="Bargiela R."/>
            <person name="Golyshina O.V."/>
            <person name="Manteca A."/>
            <person name="Ramos J.L."/>
            <person name="Gallego J.R."/>
            <person name="Llorente I."/>
            <person name="Martins Dos Santos V.A."/>
            <person name="Jensen O.N."/>
            <person name="Pelaez A.I."/>
            <person name="Sanchez J."/>
            <person name="Ferrer M."/>
        </authorList>
    </citation>
    <scope>NUCLEOTIDE SEQUENCE</scope>
</reference>
<feature type="domain" description="OmpR/PhoB-type" evidence="3">
    <location>
        <begin position="109"/>
        <end position="175"/>
    </location>
</feature>
<dbReference type="SUPFAM" id="SSF46894">
    <property type="entry name" value="C-terminal effector domain of the bipartite response regulators"/>
    <property type="match status" value="1"/>
</dbReference>
<proteinExistence type="predicted"/>
<dbReference type="Gene3D" id="1.10.10.10">
    <property type="entry name" value="Winged helix-like DNA-binding domain superfamily/Winged helix DNA-binding domain"/>
    <property type="match status" value="1"/>
</dbReference>
<organism evidence="4">
    <name type="scientific">mine drainage metagenome</name>
    <dbReference type="NCBI Taxonomy" id="410659"/>
    <lineage>
        <taxon>unclassified sequences</taxon>
        <taxon>metagenomes</taxon>
        <taxon>ecological metagenomes</taxon>
    </lineage>
</organism>
<dbReference type="InterPro" id="IPR036388">
    <property type="entry name" value="WH-like_DNA-bd_sf"/>
</dbReference>
<accession>T1A7A1</accession>
<evidence type="ECO:0000259" key="3">
    <source>
        <dbReference type="PROSITE" id="PS51755"/>
    </source>
</evidence>
<gene>
    <name evidence="4" type="ORF">B1B_10580</name>
</gene>
<evidence type="ECO:0000313" key="4">
    <source>
        <dbReference type="EMBL" id="EQD52748.1"/>
    </source>
</evidence>
<dbReference type="EMBL" id="AUZY01006908">
    <property type="protein sequence ID" value="EQD52748.1"/>
    <property type="molecule type" value="Genomic_DNA"/>
</dbReference>
<feature type="non-terminal residue" evidence="4">
    <location>
        <position position="175"/>
    </location>
</feature>
<dbReference type="GO" id="GO:0000160">
    <property type="term" value="P:phosphorelay signal transduction system"/>
    <property type="evidence" value="ECO:0007669"/>
    <property type="project" value="InterPro"/>
</dbReference>
<keyword evidence="1" id="KW-0238">DNA-binding</keyword>
<name>T1A7A1_9ZZZZ</name>
<dbReference type="InterPro" id="IPR016032">
    <property type="entry name" value="Sig_transdc_resp-reg_C-effctor"/>
</dbReference>
<reference evidence="4" key="1">
    <citation type="submission" date="2013-08" db="EMBL/GenBank/DDBJ databases">
        <authorList>
            <person name="Mendez C."/>
            <person name="Richter M."/>
            <person name="Ferrer M."/>
            <person name="Sanchez J."/>
        </authorList>
    </citation>
    <scope>NUCLEOTIDE SEQUENCE</scope>
</reference>
<dbReference type="GO" id="GO:0003677">
    <property type="term" value="F:DNA binding"/>
    <property type="evidence" value="ECO:0007669"/>
    <property type="project" value="UniProtKB-KW"/>
</dbReference>
<dbReference type="GO" id="GO:0006355">
    <property type="term" value="P:regulation of DNA-templated transcription"/>
    <property type="evidence" value="ECO:0007669"/>
    <property type="project" value="InterPro"/>
</dbReference>
<dbReference type="AlphaFoldDB" id="T1A7A1"/>